<feature type="compositionally biased region" description="Basic and acidic residues" evidence="9">
    <location>
        <begin position="116"/>
        <end position="128"/>
    </location>
</feature>
<feature type="domain" description="Type II secretion system protein GspC N-terminal" evidence="10">
    <location>
        <begin position="10"/>
        <end position="71"/>
    </location>
</feature>
<evidence type="ECO:0000256" key="4">
    <source>
        <dbReference type="ARBA" id="ARBA00022519"/>
    </source>
</evidence>
<keyword evidence="8" id="KW-0472">Membrane</keyword>
<keyword evidence="6" id="KW-0653">Protein transport</keyword>
<feature type="region of interest" description="Disordered" evidence="9">
    <location>
        <begin position="115"/>
        <end position="135"/>
    </location>
</feature>
<evidence type="ECO:0000256" key="9">
    <source>
        <dbReference type="SAM" id="MobiDB-lite"/>
    </source>
</evidence>
<comment type="caution">
    <text evidence="11">The sequence shown here is derived from an EMBL/GenBank/DDBJ whole genome shotgun (WGS) entry which is preliminary data.</text>
</comment>
<keyword evidence="12" id="KW-1185">Reference proteome</keyword>
<accession>A0ABS0AUB8</accession>
<dbReference type="Gene3D" id="2.30.42.10">
    <property type="match status" value="1"/>
</dbReference>
<protein>
    <recommendedName>
        <fullName evidence="10">Type II secretion system protein GspC N-terminal domain-containing protein</fullName>
    </recommendedName>
</protein>
<keyword evidence="2" id="KW-0813">Transport</keyword>
<keyword evidence="5" id="KW-0812">Transmembrane</keyword>
<feature type="region of interest" description="Disordered" evidence="9">
    <location>
        <begin position="78"/>
        <end position="98"/>
    </location>
</feature>
<evidence type="ECO:0000259" key="10">
    <source>
        <dbReference type="Pfam" id="PF11356"/>
    </source>
</evidence>
<sequence length="200" mass="21340">MPPSGINADALTLLAVFQAHSPLASAVIDTGGQGAHRYHLGAELPEGGVLAEIRATEVIIRDGSRRITLRMGLMGGSGRAEVADEEEPAGNDDGPKMPQRVVDLLSKLDLTPVSEHSPEGYKVGEDFPKSGTQEVGVKPGDTIVAINGYPVGEYHSDYLVWLSFRDTQRASVLVRTEEGKEFSFHYPDDIKGAGPRGFGG</sequence>
<evidence type="ECO:0000313" key="11">
    <source>
        <dbReference type="EMBL" id="MBF5057703.1"/>
    </source>
</evidence>
<name>A0ABS0AUB8_9GAMM</name>
<reference evidence="11 12" key="1">
    <citation type="submission" date="2012-09" db="EMBL/GenBank/DDBJ databases">
        <title>Genome Sequence of alkane-degrading Bacterium Alcanivorax sp. 521-1.</title>
        <authorList>
            <person name="Lai Q."/>
            <person name="Shao Z."/>
        </authorList>
    </citation>
    <scope>NUCLEOTIDE SEQUENCE [LARGE SCALE GENOMIC DNA]</scope>
    <source>
        <strain evidence="11 12">521-1</strain>
    </source>
</reference>
<evidence type="ECO:0000313" key="12">
    <source>
        <dbReference type="Proteomes" id="UP000662703"/>
    </source>
</evidence>
<organism evidence="11 12">
    <name type="scientific">Alloalcanivorax profundimaris</name>
    <dbReference type="NCBI Taxonomy" id="2735259"/>
    <lineage>
        <taxon>Bacteria</taxon>
        <taxon>Pseudomonadati</taxon>
        <taxon>Pseudomonadota</taxon>
        <taxon>Gammaproteobacteria</taxon>
        <taxon>Oceanospirillales</taxon>
        <taxon>Alcanivoracaceae</taxon>
        <taxon>Alloalcanivorax</taxon>
    </lineage>
</organism>
<evidence type="ECO:0000256" key="3">
    <source>
        <dbReference type="ARBA" id="ARBA00022475"/>
    </source>
</evidence>
<keyword evidence="4" id="KW-0997">Cell inner membrane</keyword>
<evidence type="ECO:0000256" key="8">
    <source>
        <dbReference type="ARBA" id="ARBA00023136"/>
    </source>
</evidence>
<dbReference type="InterPro" id="IPR036034">
    <property type="entry name" value="PDZ_sf"/>
</dbReference>
<proteinExistence type="predicted"/>
<evidence type="ECO:0000256" key="5">
    <source>
        <dbReference type="ARBA" id="ARBA00022692"/>
    </source>
</evidence>
<keyword evidence="3" id="KW-1003">Cell membrane</keyword>
<dbReference type="SUPFAM" id="SSF50156">
    <property type="entry name" value="PDZ domain-like"/>
    <property type="match status" value="1"/>
</dbReference>
<keyword evidence="7" id="KW-1133">Transmembrane helix</keyword>
<evidence type="ECO:0000256" key="2">
    <source>
        <dbReference type="ARBA" id="ARBA00022448"/>
    </source>
</evidence>
<comment type="subcellular location">
    <subcellularLocation>
        <location evidence="1">Cell inner membrane</location>
    </subcellularLocation>
</comment>
<evidence type="ECO:0000256" key="6">
    <source>
        <dbReference type="ARBA" id="ARBA00022927"/>
    </source>
</evidence>
<dbReference type="EMBL" id="ARXX01000055">
    <property type="protein sequence ID" value="MBF5057703.1"/>
    <property type="molecule type" value="Genomic_DNA"/>
</dbReference>
<evidence type="ECO:0000256" key="1">
    <source>
        <dbReference type="ARBA" id="ARBA00004533"/>
    </source>
</evidence>
<dbReference type="InterPro" id="IPR024961">
    <property type="entry name" value="T2SS_GspC_N"/>
</dbReference>
<dbReference type="Proteomes" id="UP000662703">
    <property type="component" value="Unassembled WGS sequence"/>
</dbReference>
<dbReference type="Gene3D" id="2.30.30.830">
    <property type="match status" value="1"/>
</dbReference>
<dbReference type="Pfam" id="PF11356">
    <property type="entry name" value="T2SSC"/>
    <property type="match status" value="1"/>
</dbReference>
<evidence type="ECO:0000256" key="7">
    <source>
        <dbReference type="ARBA" id="ARBA00022989"/>
    </source>
</evidence>
<gene>
    <name evidence="11" type="ORF">Y5W_02997</name>
</gene>